<feature type="domain" description="MoaB/Mog" evidence="1">
    <location>
        <begin position="5"/>
        <end position="179"/>
    </location>
</feature>
<gene>
    <name evidence="2" type="ORF">H6G81_24555</name>
</gene>
<keyword evidence="3" id="KW-1185">Reference proteome</keyword>
<evidence type="ECO:0000313" key="2">
    <source>
        <dbReference type="EMBL" id="MBD2607608.1"/>
    </source>
</evidence>
<dbReference type="Proteomes" id="UP000660380">
    <property type="component" value="Unassembled WGS sequence"/>
</dbReference>
<name>A0ABR8GW43_9CYAN</name>
<dbReference type="InterPro" id="IPR050101">
    <property type="entry name" value="CinA"/>
</dbReference>
<dbReference type="Gene3D" id="3.40.980.10">
    <property type="entry name" value="MoaB/Mog-like domain"/>
    <property type="match status" value="1"/>
</dbReference>
<organism evidence="2 3">
    <name type="scientific">Scytonema hofmannii FACHB-248</name>
    <dbReference type="NCBI Taxonomy" id="1842502"/>
    <lineage>
        <taxon>Bacteria</taxon>
        <taxon>Bacillati</taxon>
        <taxon>Cyanobacteriota</taxon>
        <taxon>Cyanophyceae</taxon>
        <taxon>Nostocales</taxon>
        <taxon>Scytonemataceae</taxon>
        <taxon>Scytonema</taxon>
    </lineage>
</organism>
<dbReference type="InterPro" id="IPR036425">
    <property type="entry name" value="MoaB/Mog-like_dom_sf"/>
</dbReference>
<reference evidence="2 3" key="1">
    <citation type="journal article" date="2020" name="ISME J.">
        <title>Comparative genomics reveals insights into cyanobacterial evolution and habitat adaptation.</title>
        <authorList>
            <person name="Chen M.Y."/>
            <person name="Teng W.K."/>
            <person name="Zhao L."/>
            <person name="Hu C.X."/>
            <person name="Zhou Y.K."/>
            <person name="Han B.P."/>
            <person name="Song L.R."/>
            <person name="Shu W.S."/>
        </authorList>
    </citation>
    <scope>NUCLEOTIDE SEQUENCE [LARGE SCALE GENOMIC DNA]</scope>
    <source>
        <strain evidence="2 3">FACHB-248</strain>
    </source>
</reference>
<evidence type="ECO:0000259" key="1">
    <source>
        <dbReference type="SMART" id="SM00852"/>
    </source>
</evidence>
<dbReference type="PANTHER" id="PTHR13939:SF0">
    <property type="entry name" value="NMN AMIDOHYDROLASE-LIKE PROTEIN YFAY"/>
    <property type="match status" value="1"/>
</dbReference>
<dbReference type="InterPro" id="IPR001453">
    <property type="entry name" value="MoaB/Mog_dom"/>
</dbReference>
<dbReference type="SUPFAM" id="SSF53218">
    <property type="entry name" value="Molybdenum cofactor biosynthesis proteins"/>
    <property type="match status" value="1"/>
</dbReference>
<dbReference type="Pfam" id="PF00994">
    <property type="entry name" value="MoCF_biosynth"/>
    <property type="match status" value="1"/>
</dbReference>
<sequence>MIQIEIVTIGNEVLVGDVLDTNTNWISKRITGMGGLVKRVVLVRDNLNAISKEIQSAIEQKIDLIITIGGMGPTVDDMTLEAVAQATNRSLELNVKAISFVKKRYEYFASQGYVDSSEITLARKKMGILPRDATPVENPVGAAPAVILKVQNSTIICLPGVPTELKKIFEEPLQPILKTIFGNSVFIERVVIVNCNDESILAPIVKKIFEKNQDKIYIKSRPKNFGSDVKLRVIFSGIGNCQEELENNLNTTLQEFEEELMLAGISIDSTSN</sequence>
<dbReference type="SMART" id="SM00852">
    <property type="entry name" value="MoCF_biosynth"/>
    <property type="match status" value="1"/>
</dbReference>
<comment type="caution">
    <text evidence="2">The sequence shown here is derived from an EMBL/GenBank/DDBJ whole genome shotgun (WGS) entry which is preliminary data.</text>
</comment>
<dbReference type="RefSeq" id="WP_038296341.1">
    <property type="nucleotide sequence ID" value="NZ_JACJTA010000068.1"/>
</dbReference>
<proteinExistence type="predicted"/>
<accession>A0ABR8GW43</accession>
<evidence type="ECO:0000313" key="3">
    <source>
        <dbReference type="Proteomes" id="UP000660380"/>
    </source>
</evidence>
<dbReference type="PANTHER" id="PTHR13939">
    <property type="entry name" value="NICOTINAMIDE-NUCLEOTIDE AMIDOHYDROLASE PNCC"/>
    <property type="match status" value="1"/>
</dbReference>
<dbReference type="EMBL" id="JACJTA010000068">
    <property type="protein sequence ID" value="MBD2607608.1"/>
    <property type="molecule type" value="Genomic_DNA"/>
</dbReference>
<dbReference type="CDD" id="cd00885">
    <property type="entry name" value="cinA"/>
    <property type="match status" value="1"/>
</dbReference>
<protein>
    <submittedName>
        <fullName evidence="2">Competence/damage-inducible protein A</fullName>
    </submittedName>
</protein>